<dbReference type="RefSeq" id="XP_004355749.1">
    <property type="nucleotide sequence ID" value="XM_004355696.1"/>
</dbReference>
<evidence type="ECO:0000313" key="1">
    <source>
        <dbReference type="EMBL" id="EGG17265.1"/>
    </source>
</evidence>
<dbReference type="AlphaFoldDB" id="F4Q5K6"/>
<gene>
    <name evidence="1" type="ORF">DFA_08256</name>
</gene>
<evidence type="ECO:0000313" key="2">
    <source>
        <dbReference type="Proteomes" id="UP000007797"/>
    </source>
</evidence>
<dbReference type="GeneID" id="14868963"/>
<dbReference type="EMBL" id="GL883021">
    <property type="protein sequence ID" value="EGG17265.1"/>
    <property type="molecule type" value="Genomic_DNA"/>
</dbReference>
<protein>
    <submittedName>
        <fullName evidence="1">Uncharacterized protein</fullName>
    </submittedName>
</protein>
<dbReference type="Proteomes" id="UP000007797">
    <property type="component" value="Unassembled WGS sequence"/>
</dbReference>
<reference evidence="2" key="1">
    <citation type="journal article" date="2011" name="Genome Res.">
        <title>Phylogeny-wide analysis of social amoeba genomes highlights ancient origins for complex intercellular communication.</title>
        <authorList>
            <person name="Heidel A.J."/>
            <person name="Lawal H.M."/>
            <person name="Felder M."/>
            <person name="Schilde C."/>
            <person name="Helps N.R."/>
            <person name="Tunggal B."/>
            <person name="Rivero F."/>
            <person name="John U."/>
            <person name="Schleicher M."/>
            <person name="Eichinger L."/>
            <person name="Platzer M."/>
            <person name="Noegel A.A."/>
            <person name="Schaap P."/>
            <person name="Gloeckner G."/>
        </authorList>
    </citation>
    <scope>NUCLEOTIDE SEQUENCE [LARGE SCALE GENOMIC DNA]</scope>
    <source>
        <strain evidence="2">SH3</strain>
    </source>
</reference>
<keyword evidence="2" id="KW-1185">Reference proteome</keyword>
<name>F4Q5K6_CACFS</name>
<dbReference type="KEGG" id="dfa:DFA_08256"/>
<accession>F4Q5K6</accession>
<proteinExistence type="predicted"/>
<sequence length="158" mass="19184">MSIIISVLKNQYLFKKIINYQRDEYKFLDVSISKNIKTHYRYDQILLDLVWVIKNKHWNLLRFILQSPLERSKVSFKDLFFPQNKLILSMTSIDNLEIINLLLSTYQLQFIDYFTFNNNNNNNIKRPLKIISDYFLNLISNHGNLEIWNSFINFFNYK</sequence>
<organism evidence="1 2">
    <name type="scientific">Cavenderia fasciculata</name>
    <name type="common">Slime mold</name>
    <name type="synonym">Dictyostelium fasciculatum</name>
    <dbReference type="NCBI Taxonomy" id="261658"/>
    <lineage>
        <taxon>Eukaryota</taxon>
        <taxon>Amoebozoa</taxon>
        <taxon>Evosea</taxon>
        <taxon>Eumycetozoa</taxon>
        <taxon>Dictyostelia</taxon>
        <taxon>Acytosteliales</taxon>
        <taxon>Cavenderiaceae</taxon>
        <taxon>Cavenderia</taxon>
    </lineage>
</organism>